<dbReference type="AlphaFoldDB" id="A0A3T0D676"/>
<dbReference type="KEGG" id="ccha:ELD05_07520"/>
<feature type="transmembrane region" description="Helical" evidence="1">
    <location>
        <begin position="12"/>
        <end position="31"/>
    </location>
</feature>
<keyword evidence="1" id="KW-0472">Membrane</keyword>
<dbReference type="Proteomes" id="UP000282930">
    <property type="component" value="Chromosome"/>
</dbReference>
<gene>
    <name evidence="2" type="ORF">ELD05_07520</name>
</gene>
<dbReference type="EMBL" id="CP034791">
    <property type="protein sequence ID" value="AZT90506.1"/>
    <property type="molecule type" value="Genomic_DNA"/>
</dbReference>
<feature type="transmembrane region" description="Helical" evidence="1">
    <location>
        <begin position="38"/>
        <end position="59"/>
    </location>
</feature>
<reference evidence="2 3" key="1">
    <citation type="submission" date="2018-12" db="EMBL/GenBank/DDBJ databases">
        <title>Genome sequence from the cellulolytic species, Caldicellulosiruptor changbaiensis.</title>
        <authorList>
            <person name="Blumer-Schuette S.E."/>
            <person name="Mendoza C."/>
        </authorList>
    </citation>
    <scope>NUCLEOTIDE SEQUENCE [LARGE SCALE GENOMIC DNA]</scope>
    <source>
        <strain evidence="2 3">CBS-Z</strain>
    </source>
</reference>
<proteinExistence type="predicted"/>
<evidence type="ECO:0000313" key="3">
    <source>
        <dbReference type="Proteomes" id="UP000282930"/>
    </source>
</evidence>
<feature type="transmembrane region" description="Helical" evidence="1">
    <location>
        <begin position="65"/>
        <end position="83"/>
    </location>
</feature>
<keyword evidence="1" id="KW-0812">Transmembrane</keyword>
<keyword evidence="1" id="KW-1133">Transmembrane helix</keyword>
<evidence type="ECO:0008006" key="4">
    <source>
        <dbReference type="Google" id="ProtNLM"/>
    </source>
</evidence>
<dbReference type="RefSeq" id="WP_127351945.1">
    <property type="nucleotide sequence ID" value="NZ_CP034791.1"/>
</dbReference>
<name>A0A3T0D676_9FIRM</name>
<protein>
    <recommendedName>
        <fullName evidence="4">Holin</fullName>
    </recommendedName>
</protein>
<evidence type="ECO:0000256" key="1">
    <source>
        <dbReference type="SAM" id="Phobius"/>
    </source>
</evidence>
<organism evidence="2 3">
    <name type="scientific">Caldicellulosiruptor changbaiensis</name>
    <dbReference type="NCBI Taxonomy" id="1222016"/>
    <lineage>
        <taxon>Bacteria</taxon>
        <taxon>Bacillati</taxon>
        <taxon>Bacillota</taxon>
        <taxon>Bacillota incertae sedis</taxon>
        <taxon>Caldicellulosiruptorales</taxon>
        <taxon>Caldicellulosiruptoraceae</taxon>
        <taxon>Caldicellulosiruptor</taxon>
    </lineage>
</organism>
<keyword evidence="3" id="KW-1185">Reference proteome</keyword>
<accession>A0A3T0D676</accession>
<evidence type="ECO:0000313" key="2">
    <source>
        <dbReference type="EMBL" id="AZT90506.1"/>
    </source>
</evidence>
<sequence>MDSYFSAQELGTFAGITVATNVIVQFTKGIFKKRCKDYVIRIYTFFVAFVLSFVFIPHQNTLKDITLLMINSILICMASFGNYEMIKDTYRKKSTDEKHT</sequence>